<dbReference type="InterPro" id="IPR023908">
    <property type="entry name" value="xxxLxxG_rpt"/>
</dbReference>
<dbReference type="SUPFAM" id="SSF58104">
    <property type="entry name" value="Methyl-accepting chemotaxis protein (MCP) signaling domain"/>
    <property type="match status" value="1"/>
</dbReference>
<keyword evidence="9" id="KW-1185">Reference proteome</keyword>
<protein>
    <recommendedName>
        <fullName evidence="6 7">ABC-2 type transporter transmembrane domain-containing protein</fullName>
    </recommendedName>
</protein>
<keyword evidence="2 5" id="KW-0812">Transmembrane</keyword>
<dbReference type="InterPro" id="IPR051328">
    <property type="entry name" value="T7SS_ABC-Transporter"/>
</dbReference>
<organism evidence="8 9">
    <name type="scientific">Corynebacterium argentoratense DSM 44202</name>
    <dbReference type="NCBI Taxonomy" id="1348662"/>
    <lineage>
        <taxon>Bacteria</taxon>
        <taxon>Bacillati</taxon>
        <taxon>Actinomycetota</taxon>
        <taxon>Actinomycetes</taxon>
        <taxon>Mycobacteriales</taxon>
        <taxon>Corynebacteriaceae</taxon>
        <taxon>Corynebacterium</taxon>
    </lineage>
</organism>
<gene>
    <name evidence="8" type="ORF">CARG_09090</name>
</gene>
<dbReference type="GeneID" id="78250548"/>
<dbReference type="InterPro" id="IPR017501">
    <property type="entry name" value="Phage_infect_YhgE_C"/>
</dbReference>
<dbReference type="EMBL" id="CP006365">
    <property type="protein sequence ID" value="AGU15914.1"/>
    <property type="molecule type" value="Genomic_DNA"/>
</dbReference>
<dbReference type="AlphaFoldDB" id="U3GX53"/>
<feature type="domain" description="ABC-2 type transporter transmembrane" evidence="7">
    <location>
        <begin position="25"/>
        <end position="156"/>
    </location>
</feature>
<evidence type="ECO:0000256" key="4">
    <source>
        <dbReference type="ARBA" id="ARBA00023136"/>
    </source>
</evidence>
<evidence type="ECO:0000313" key="9">
    <source>
        <dbReference type="Proteomes" id="UP000016943"/>
    </source>
</evidence>
<dbReference type="NCBIfam" id="TIGR03057">
    <property type="entry name" value="xxxLxxG_by_4"/>
    <property type="match status" value="5"/>
</dbReference>
<sequence>MISGFNLGTELKRFGRTKLGRIAIAAIILMPLLYSALYLWAFWNPFGNVNKLPIAFVNEDKGTVVKGEKLNAGDQIVDNLKGKDEIHFDFVSKQDALDGVKDGKYYFVVELTPDFSEAVASPAGDEPRQAVIKTTYNDTNGYLSTMIGENVMRTMLPVISEEIGSQAIDKVLVGIQSAGTGLTQAADGAGKLAEGAGELSQGLDTATAGADKLATGAGTVDEKLGELGAGAHKLADGTQTLADGVDSATVKLQQLTTGVDQLSGGVDELGAGATQINNGVQQLKTQLDQVTATQTNASAQVRQLANQLRGVAGTADAVRQLDQLAYQLDTQGLGANAPATQQINQLAGGTSQLAYQLSDPNAPFRSGFDQLHSGTGQLPGKLGELQSGITQLNDGAHQLAQGTDKLKAEGTVPLAEAATKLSGGLGKLDEGAKKLDDGAGTLSTKLREGSEAVPQWSTAQREHTASVLGGPVALQQTNEAGNNTFGGGLAPFFFSLALFIGGIIIFLLLRPMQNRAVASGVAPLRATLDGLFPAGLISILQATVVVAVTIFGVGMDPKYPIGLLLFAMAVSIMFTAVNQMLNVALGPGPGKVAAMSLLMFQILASGGLYPVETEPKIFAWLHPINPMTYSVNGFRQLMYGNVDHRLAQALFAVAVITGLALFLTALCARRDRMWTMKRLHPAINL</sequence>
<feature type="transmembrane region" description="Helical" evidence="5">
    <location>
        <begin position="646"/>
        <end position="668"/>
    </location>
</feature>
<dbReference type="GO" id="GO:0016020">
    <property type="term" value="C:membrane"/>
    <property type="evidence" value="ECO:0007669"/>
    <property type="project" value="UniProtKB-SubCell"/>
</dbReference>
<dbReference type="NCBIfam" id="TIGR03061">
    <property type="entry name" value="pip_yhgE_Nterm"/>
    <property type="match status" value="1"/>
</dbReference>
<dbReference type="PATRIC" id="fig|1348662.3.peg.1795"/>
<dbReference type="InterPro" id="IPR013525">
    <property type="entry name" value="ABC2_TM"/>
</dbReference>
<dbReference type="STRING" id="1348662.CARG_09090"/>
<reference evidence="8 9" key="1">
    <citation type="journal article" date="2013" name="Genome Announc.">
        <title>Whole-Genome Sequence of the Clinical Strain Corynebacterium argentoratense DSM 44202, Isolated from a Human Throat Specimen.</title>
        <authorList>
            <person name="Bomholt C."/>
            <person name="Glaub A."/>
            <person name="Gravermann K."/>
            <person name="Albersmeier A."/>
            <person name="Brinkrolf K."/>
            <person name="Ruckert C."/>
            <person name="Tauch A."/>
        </authorList>
    </citation>
    <scope>NUCLEOTIDE SEQUENCE [LARGE SCALE GENOMIC DNA]</scope>
    <source>
        <strain evidence="8">DSM 44202</strain>
    </source>
</reference>
<feature type="domain" description="ABC-2 type transporter transmembrane" evidence="6">
    <location>
        <begin position="480"/>
        <end position="639"/>
    </location>
</feature>
<name>U3GX53_9CORY</name>
<dbReference type="OrthoDB" id="9811483at2"/>
<dbReference type="RefSeq" id="WP_021012310.1">
    <property type="nucleotide sequence ID" value="NC_022198.1"/>
</dbReference>
<evidence type="ECO:0000256" key="5">
    <source>
        <dbReference type="SAM" id="Phobius"/>
    </source>
</evidence>
<feature type="transmembrane region" description="Helical" evidence="5">
    <location>
        <begin position="559"/>
        <end position="580"/>
    </location>
</feature>
<dbReference type="GO" id="GO:0140359">
    <property type="term" value="F:ABC-type transporter activity"/>
    <property type="evidence" value="ECO:0007669"/>
    <property type="project" value="InterPro"/>
</dbReference>
<feature type="transmembrane region" description="Helical" evidence="5">
    <location>
        <begin position="485"/>
        <end position="509"/>
    </location>
</feature>
<evidence type="ECO:0000259" key="7">
    <source>
        <dbReference type="Pfam" id="PF12698"/>
    </source>
</evidence>
<dbReference type="InterPro" id="IPR017500">
    <property type="entry name" value="Phage_infect_YhgE_N"/>
</dbReference>
<keyword evidence="4 5" id="KW-0472">Membrane</keyword>
<proteinExistence type="predicted"/>
<dbReference type="KEGG" id="caz:CARG_09090"/>
<dbReference type="Proteomes" id="UP000016943">
    <property type="component" value="Chromosome"/>
</dbReference>
<feature type="transmembrane region" description="Helical" evidence="5">
    <location>
        <begin position="530"/>
        <end position="553"/>
    </location>
</feature>
<evidence type="ECO:0000259" key="6">
    <source>
        <dbReference type="Pfam" id="PF01061"/>
    </source>
</evidence>
<dbReference type="eggNOG" id="COG1511">
    <property type="taxonomic scope" value="Bacteria"/>
</dbReference>
<dbReference type="HOGENOM" id="CLU_004534_1_1_11"/>
<evidence type="ECO:0000256" key="3">
    <source>
        <dbReference type="ARBA" id="ARBA00022989"/>
    </source>
</evidence>
<dbReference type="PANTHER" id="PTHR43077">
    <property type="entry name" value="TRANSPORT PERMEASE YVFS-RELATED"/>
    <property type="match status" value="1"/>
</dbReference>
<keyword evidence="3 5" id="KW-1133">Transmembrane helix</keyword>
<accession>U3GX53</accession>
<evidence type="ECO:0000256" key="2">
    <source>
        <dbReference type="ARBA" id="ARBA00022692"/>
    </source>
</evidence>
<dbReference type="PANTHER" id="PTHR43077:SF5">
    <property type="entry name" value="PHAGE INFECTION PROTEIN"/>
    <property type="match status" value="1"/>
</dbReference>
<feature type="transmembrane region" description="Helical" evidence="5">
    <location>
        <begin position="22"/>
        <end position="43"/>
    </location>
</feature>
<evidence type="ECO:0000313" key="8">
    <source>
        <dbReference type="EMBL" id="AGU15914.1"/>
    </source>
</evidence>
<dbReference type="Pfam" id="PF01061">
    <property type="entry name" value="ABC2_membrane"/>
    <property type="match status" value="1"/>
</dbReference>
<comment type="subcellular location">
    <subcellularLocation>
        <location evidence="1">Membrane</location>
        <topology evidence="1">Multi-pass membrane protein</topology>
    </subcellularLocation>
</comment>
<dbReference type="Gene3D" id="3.40.1710.10">
    <property type="entry name" value="abc type-2 transporter like domain"/>
    <property type="match status" value="1"/>
</dbReference>
<dbReference type="Gene3D" id="1.10.287.950">
    <property type="entry name" value="Methyl-accepting chemotaxis protein"/>
    <property type="match status" value="1"/>
</dbReference>
<evidence type="ECO:0000256" key="1">
    <source>
        <dbReference type="ARBA" id="ARBA00004141"/>
    </source>
</evidence>
<dbReference type="Pfam" id="PF12698">
    <property type="entry name" value="ABC2_membrane_3"/>
    <property type="match status" value="1"/>
</dbReference>
<feature type="transmembrane region" description="Helical" evidence="5">
    <location>
        <begin position="592"/>
        <end position="611"/>
    </location>
</feature>
<dbReference type="NCBIfam" id="TIGR03062">
    <property type="entry name" value="pip_yhgE_Cterm"/>
    <property type="match status" value="1"/>
</dbReference>